<evidence type="ECO:0000313" key="2">
    <source>
        <dbReference type="EMBL" id="KAG0323552.1"/>
    </source>
</evidence>
<gene>
    <name evidence="2" type="ORF">BGZ99_002726</name>
</gene>
<feature type="compositionally biased region" description="Low complexity" evidence="1">
    <location>
        <begin position="228"/>
        <end position="241"/>
    </location>
</feature>
<organism evidence="2 3">
    <name type="scientific">Dissophora globulifera</name>
    <dbReference type="NCBI Taxonomy" id="979702"/>
    <lineage>
        <taxon>Eukaryota</taxon>
        <taxon>Fungi</taxon>
        <taxon>Fungi incertae sedis</taxon>
        <taxon>Mucoromycota</taxon>
        <taxon>Mortierellomycotina</taxon>
        <taxon>Mortierellomycetes</taxon>
        <taxon>Mortierellales</taxon>
        <taxon>Mortierellaceae</taxon>
        <taxon>Dissophora</taxon>
    </lineage>
</organism>
<sequence length="298" mass="31859">MKPVFSTSAASLATAGALILSTIVSADRVYWTLPTNNSNIYAGCDMDIGYRVQYSDLAMLAYVQIQVLNAESTILIDSLDNSTRADWDDHRGKNITWSVPQDWTSGDYTLRAFGDAPYPCTENGHRTFCKLQLEARLTIHLQDLQQGQSCPSTLTSPSLQAVSSSGLSSATPIADSTDTAKPTNEETDADTDMDKDESASQAQSGLHIEIDPAVLRLMRENSVARVGASDTLSSDDSALPSVATGEEQVSMKTPEKSPKELAQQLSRSTNSGAIMDRGVSKMGFVVGLAALTVAAVLL</sequence>
<evidence type="ECO:0000256" key="1">
    <source>
        <dbReference type="SAM" id="MobiDB-lite"/>
    </source>
</evidence>
<feature type="region of interest" description="Disordered" evidence="1">
    <location>
        <begin position="226"/>
        <end position="269"/>
    </location>
</feature>
<reference evidence="2" key="1">
    <citation type="journal article" date="2020" name="Fungal Divers.">
        <title>Resolving the Mortierellaceae phylogeny through synthesis of multi-gene phylogenetics and phylogenomics.</title>
        <authorList>
            <person name="Vandepol N."/>
            <person name="Liber J."/>
            <person name="Desiro A."/>
            <person name="Na H."/>
            <person name="Kennedy M."/>
            <person name="Barry K."/>
            <person name="Grigoriev I.V."/>
            <person name="Miller A.N."/>
            <person name="O'Donnell K."/>
            <person name="Stajich J.E."/>
            <person name="Bonito G."/>
        </authorList>
    </citation>
    <scope>NUCLEOTIDE SEQUENCE</scope>
    <source>
        <strain evidence="2">REB-010B</strain>
    </source>
</reference>
<keyword evidence="3" id="KW-1185">Reference proteome</keyword>
<dbReference type="Proteomes" id="UP000738325">
    <property type="component" value="Unassembled WGS sequence"/>
</dbReference>
<feature type="compositionally biased region" description="Acidic residues" evidence="1">
    <location>
        <begin position="185"/>
        <end position="195"/>
    </location>
</feature>
<dbReference type="OrthoDB" id="2277867at2759"/>
<comment type="caution">
    <text evidence="2">The sequence shown here is derived from an EMBL/GenBank/DDBJ whole genome shotgun (WGS) entry which is preliminary data.</text>
</comment>
<feature type="compositionally biased region" description="Low complexity" evidence="1">
    <location>
        <begin position="156"/>
        <end position="170"/>
    </location>
</feature>
<proteinExistence type="predicted"/>
<feature type="region of interest" description="Disordered" evidence="1">
    <location>
        <begin position="148"/>
        <end position="206"/>
    </location>
</feature>
<protein>
    <submittedName>
        <fullName evidence="2">Uncharacterized protein</fullName>
    </submittedName>
</protein>
<evidence type="ECO:0000313" key="3">
    <source>
        <dbReference type="Proteomes" id="UP000738325"/>
    </source>
</evidence>
<dbReference type="EMBL" id="JAAAIP010000186">
    <property type="protein sequence ID" value="KAG0323552.1"/>
    <property type="molecule type" value="Genomic_DNA"/>
</dbReference>
<name>A0A9P6UW57_9FUNG</name>
<accession>A0A9P6UW57</accession>
<dbReference type="AlphaFoldDB" id="A0A9P6UW57"/>